<comment type="caution">
    <text evidence="2">The sequence shown here is derived from an EMBL/GenBank/DDBJ whole genome shotgun (WGS) entry which is preliminary data.</text>
</comment>
<sequence length="176" mass="19949">MGVTGKGIVKVNLDGISYAIGDVYFVPDLKNNLLSVGQLQEKGLVVMFKDDVCNIYHPKKGIIIQSRMNSNIMFTIKSEIKLGRKFDQNCLQTTSLNLSKLSHQRYGHLSHKGLQTLQTKDMIKECLPSRLKMLHVLNIPQMNSIPTVKSMELEDNSSMLTYHNKMVFHKGKTKLL</sequence>
<proteinExistence type="predicted"/>
<feature type="domain" description="Retrovirus-related Pol polyprotein from transposon TNT 1-94-like beta-barrel" evidence="1">
    <location>
        <begin position="3"/>
        <end position="43"/>
    </location>
</feature>
<evidence type="ECO:0000259" key="1">
    <source>
        <dbReference type="Pfam" id="PF22936"/>
    </source>
</evidence>
<protein>
    <recommendedName>
        <fullName evidence="1">Retrovirus-related Pol polyprotein from transposon TNT 1-94-like beta-barrel domain-containing protein</fullName>
    </recommendedName>
</protein>
<reference evidence="2 3" key="1">
    <citation type="submission" date="2024-01" db="EMBL/GenBank/DDBJ databases">
        <title>The complete chloroplast genome sequence of Lithospermum erythrorhizon: insights into the phylogenetic relationship among Boraginaceae species and the maternal lineages of purple gromwells.</title>
        <authorList>
            <person name="Okada T."/>
            <person name="Watanabe K."/>
        </authorList>
    </citation>
    <scope>NUCLEOTIDE SEQUENCE [LARGE SCALE GENOMIC DNA]</scope>
</reference>
<keyword evidence="3" id="KW-1185">Reference proteome</keyword>
<dbReference type="Proteomes" id="UP001454036">
    <property type="component" value="Unassembled WGS sequence"/>
</dbReference>
<gene>
    <name evidence="2" type="ORF">LIER_17348</name>
</gene>
<dbReference type="AlphaFoldDB" id="A0AAV3QBL8"/>
<evidence type="ECO:0000313" key="3">
    <source>
        <dbReference type="Proteomes" id="UP001454036"/>
    </source>
</evidence>
<evidence type="ECO:0000313" key="2">
    <source>
        <dbReference type="EMBL" id="GAA0160905.1"/>
    </source>
</evidence>
<accession>A0AAV3QBL8</accession>
<dbReference type="Pfam" id="PF22936">
    <property type="entry name" value="Pol_BBD"/>
    <property type="match status" value="1"/>
</dbReference>
<dbReference type="EMBL" id="BAABME010004024">
    <property type="protein sequence ID" value="GAA0160905.1"/>
    <property type="molecule type" value="Genomic_DNA"/>
</dbReference>
<dbReference type="InterPro" id="IPR054722">
    <property type="entry name" value="PolX-like_BBD"/>
</dbReference>
<organism evidence="2 3">
    <name type="scientific">Lithospermum erythrorhizon</name>
    <name type="common">Purple gromwell</name>
    <name type="synonym">Lithospermum officinale var. erythrorhizon</name>
    <dbReference type="NCBI Taxonomy" id="34254"/>
    <lineage>
        <taxon>Eukaryota</taxon>
        <taxon>Viridiplantae</taxon>
        <taxon>Streptophyta</taxon>
        <taxon>Embryophyta</taxon>
        <taxon>Tracheophyta</taxon>
        <taxon>Spermatophyta</taxon>
        <taxon>Magnoliopsida</taxon>
        <taxon>eudicotyledons</taxon>
        <taxon>Gunneridae</taxon>
        <taxon>Pentapetalae</taxon>
        <taxon>asterids</taxon>
        <taxon>lamiids</taxon>
        <taxon>Boraginales</taxon>
        <taxon>Boraginaceae</taxon>
        <taxon>Boraginoideae</taxon>
        <taxon>Lithospermeae</taxon>
        <taxon>Lithospermum</taxon>
    </lineage>
</organism>
<name>A0AAV3QBL8_LITER</name>